<accession>A0A4Y2FSX3</accession>
<evidence type="ECO:0000313" key="1">
    <source>
        <dbReference type="EMBL" id="GBM43439.1"/>
    </source>
</evidence>
<sequence>MLSVVPDVLTVENLFIMANCGKRKRVVVSMALRLDNDDDGDDIVENTTSLIYHTDGMKVLDAALPYVEQQSSASPTDVMVIKKIGETMRQIAELLGFNKKSYSFFNGM</sequence>
<evidence type="ECO:0000313" key="2">
    <source>
        <dbReference type="Proteomes" id="UP000499080"/>
    </source>
</evidence>
<proteinExistence type="predicted"/>
<organism evidence="1 2">
    <name type="scientific">Araneus ventricosus</name>
    <name type="common">Orbweaver spider</name>
    <name type="synonym">Epeira ventricosa</name>
    <dbReference type="NCBI Taxonomy" id="182803"/>
    <lineage>
        <taxon>Eukaryota</taxon>
        <taxon>Metazoa</taxon>
        <taxon>Ecdysozoa</taxon>
        <taxon>Arthropoda</taxon>
        <taxon>Chelicerata</taxon>
        <taxon>Arachnida</taxon>
        <taxon>Araneae</taxon>
        <taxon>Araneomorphae</taxon>
        <taxon>Entelegynae</taxon>
        <taxon>Araneoidea</taxon>
        <taxon>Araneidae</taxon>
        <taxon>Araneus</taxon>
    </lineage>
</organism>
<dbReference type="Proteomes" id="UP000499080">
    <property type="component" value="Unassembled WGS sequence"/>
</dbReference>
<gene>
    <name evidence="1" type="ORF">AVEN_266456_1</name>
</gene>
<keyword evidence="2" id="KW-1185">Reference proteome</keyword>
<comment type="caution">
    <text evidence="1">The sequence shown here is derived from an EMBL/GenBank/DDBJ whole genome shotgun (WGS) entry which is preliminary data.</text>
</comment>
<protein>
    <submittedName>
        <fullName evidence="1">Uncharacterized protein</fullName>
    </submittedName>
</protein>
<name>A0A4Y2FSX3_ARAVE</name>
<reference evidence="1 2" key="1">
    <citation type="journal article" date="2019" name="Sci. Rep.">
        <title>Orb-weaving spider Araneus ventricosus genome elucidates the spidroin gene catalogue.</title>
        <authorList>
            <person name="Kono N."/>
            <person name="Nakamura H."/>
            <person name="Ohtoshi R."/>
            <person name="Moran D.A.P."/>
            <person name="Shinohara A."/>
            <person name="Yoshida Y."/>
            <person name="Fujiwara M."/>
            <person name="Mori M."/>
            <person name="Tomita M."/>
            <person name="Arakawa K."/>
        </authorList>
    </citation>
    <scope>NUCLEOTIDE SEQUENCE [LARGE SCALE GENOMIC DNA]</scope>
</reference>
<dbReference type="EMBL" id="BGPR01174883">
    <property type="protein sequence ID" value="GBM43439.1"/>
    <property type="molecule type" value="Genomic_DNA"/>
</dbReference>
<dbReference type="AlphaFoldDB" id="A0A4Y2FSX3"/>